<sequence>MTTLTDALTAFVDEADDWQATARAMSVLLTGPHEQWIDPVLFDRVGWDLHIALEGTPRSERIGALRATPRGRAVLHALDRELAQGHWTTWPPVMRLGGPERLRADLAA</sequence>
<protein>
    <submittedName>
        <fullName evidence="1">Uncharacterized protein</fullName>
    </submittedName>
</protein>
<dbReference type="AlphaFoldDB" id="A0A370XBQ6"/>
<accession>A0A370XBQ6</accession>
<gene>
    <name evidence="1" type="ORF">DWU99_00760</name>
</gene>
<dbReference type="Proteomes" id="UP000255334">
    <property type="component" value="Unassembled WGS sequence"/>
</dbReference>
<organism evidence="1 2">
    <name type="scientific">Dyella psychrodurans</name>
    <dbReference type="NCBI Taxonomy" id="1927960"/>
    <lineage>
        <taxon>Bacteria</taxon>
        <taxon>Pseudomonadati</taxon>
        <taxon>Pseudomonadota</taxon>
        <taxon>Gammaproteobacteria</taxon>
        <taxon>Lysobacterales</taxon>
        <taxon>Rhodanobacteraceae</taxon>
        <taxon>Dyella</taxon>
    </lineage>
</organism>
<proteinExistence type="predicted"/>
<keyword evidence="2" id="KW-1185">Reference proteome</keyword>
<reference evidence="1 2" key="1">
    <citation type="submission" date="2018-07" db="EMBL/GenBank/DDBJ databases">
        <title>Dyella monticola sp. nov. and Dyella psychrodurans sp. nov. isolated from monsoon evergreen broad-leaved forest soil of Dinghu Mountain, China.</title>
        <authorList>
            <person name="Gao Z."/>
            <person name="Qiu L."/>
        </authorList>
    </citation>
    <scope>NUCLEOTIDE SEQUENCE [LARGE SCALE GENOMIC DNA]</scope>
    <source>
        <strain evidence="1 2">4MSK11</strain>
    </source>
</reference>
<comment type="caution">
    <text evidence="1">The sequence shown here is derived from an EMBL/GenBank/DDBJ whole genome shotgun (WGS) entry which is preliminary data.</text>
</comment>
<evidence type="ECO:0000313" key="2">
    <source>
        <dbReference type="Proteomes" id="UP000255334"/>
    </source>
</evidence>
<dbReference type="RefSeq" id="WP_115476089.1">
    <property type="nucleotide sequence ID" value="NZ_QRBF01000001.1"/>
</dbReference>
<evidence type="ECO:0000313" key="1">
    <source>
        <dbReference type="EMBL" id="RDS85838.1"/>
    </source>
</evidence>
<name>A0A370XBQ6_9GAMM</name>
<dbReference type="EMBL" id="QRBF01000001">
    <property type="protein sequence ID" value="RDS85838.1"/>
    <property type="molecule type" value="Genomic_DNA"/>
</dbReference>